<keyword evidence="2" id="KW-0732">Signal</keyword>
<reference evidence="5" key="1">
    <citation type="submission" date="2023-01" db="EMBL/GenBank/DDBJ databases">
        <title>Key to firefly adult light organ development and bioluminescence: homeobox transcription factors regulate luciferase expression and transportation to peroxisome.</title>
        <authorList>
            <person name="Fu X."/>
        </authorList>
    </citation>
    <scope>NUCLEOTIDE SEQUENCE [LARGE SCALE GENOMIC DNA]</scope>
</reference>
<keyword evidence="5" id="KW-1185">Reference proteome</keyword>
<dbReference type="AlphaFoldDB" id="A0AAN7PSI1"/>
<sequence length="214" mass="22885">MIAVLSILALAVIANARPDVSHLPSGSYLPSYQGGVDSDDGSQMSEDQKHVFFYASPNDETYTHLRINVVPKSHKNTKVIFVKAPHHGGVIPEVVAPPSLAEDKTLVYVLVKKPKDTQSINIPSGLGVKQLKPEVFFIKYNNKHEAESQIHSGIQGNQVGVNVPDLQNEYAFVNALGNGHENGQTGGGLYESNGVSAHDGSAIQHGPPGKSGPY</sequence>
<feature type="domain" description="DUF243" evidence="3">
    <location>
        <begin position="45"/>
        <end position="143"/>
    </location>
</feature>
<dbReference type="InterPro" id="IPR004145">
    <property type="entry name" value="DUF243"/>
</dbReference>
<organism evidence="4 5">
    <name type="scientific">Aquatica leii</name>
    <dbReference type="NCBI Taxonomy" id="1421715"/>
    <lineage>
        <taxon>Eukaryota</taxon>
        <taxon>Metazoa</taxon>
        <taxon>Ecdysozoa</taxon>
        <taxon>Arthropoda</taxon>
        <taxon>Hexapoda</taxon>
        <taxon>Insecta</taxon>
        <taxon>Pterygota</taxon>
        <taxon>Neoptera</taxon>
        <taxon>Endopterygota</taxon>
        <taxon>Coleoptera</taxon>
        <taxon>Polyphaga</taxon>
        <taxon>Elateriformia</taxon>
        <taxon>Elateroidea</taxon>
        <taxon>Lampyridae</taxon>
        <taxon>Luciolinae</taxon>
        <taxon>Aquatica</taxon>
    </lineage>
</organism>
<evidence type="ECO:0000256" key="1">
    <source>
        <dbReference type="SAM" id="MobiDB-lite"/>
    </source>
</evidence>
<dbReference type="GO" id="GO:0008010">
    <property type="term" value="F:structural constituent of chitin-based larval cuticle"/>
    <property type="evidence" value="ECO:0007669"/>
    <property type="project" value="TreeGrafter"/>
</dbReference>
<evidence type="ECO:0000256" key="2">
    <source>
        <dbReference type="SAM" id="SignalP"/>
    </source>
</evidence>
<name>A0AAN7PSI1_9COLE</name>
<accession>A0AAN7PSI1</accession>
<gene>
    <name evidence="4" type="ORF">RN001_012051</name>
</gene>
<dbReference type="Pfam" id="PF03103">
    <property type="entry name" value="DUF243"/>
    <property type="match status" value="1"/>
</dbReference>
<feature type="signal peptide" evidence="2">
    <location>
        <begin position="1"/>
        <end position="16"/>
    </location>
</feature>
<proteinExistence type="predicted"/>
<evidence type="ECO:0000259" key="3">
    <source>
        <dbReference type="SMART" id="SM00690"/>
    </source>
</evidence>
<feature type="chain" id="PRO_5043021261" description="DUF243 domain-containing protein" evidence="2">
    <location>
        <begin position="17"/>
        <end position="214"/>
    </location>
</feature>
<dbReference type="Proteomes" id="UP001353858">
    <property type="component" value="Unassembled WGS sequence"/>
</dbReference>
<dbReference type="PANTHER" id="PTHR31927">
    <property type="entry name" value="FI07246P-RELATED-RELATED"/>
    <property type="match status" value="1"/>
</dbReference>
<evidence type="ECO:0000313" key="4">
    <source>
        <dbReference type="EMBL" id="KAK4875629.1"/>
    </source>
</evidence>
<dbReference type="GO" id="GO:0062129">
    <property type="term" value="C:chitin-based extracellular matrix"/>
    <property type="evidence" value="ECO:0007669"/>
    <property type="project" value="TreeGrafter"/>
</dbReference>
<feature type="region of interest" description="Disordered" evidence="1">
    <location>
        <begin position="183"/>
        <end position="214"/>
    </location>
</feature>
<dbReference type="PANTHER" id="PTHR31927:SF16">
    <property type="entry name" value="LP07342P"/>
    <property type="match status" value="1"/>
</dbReference>
<protein>
    <recommendedName>
        <fullName evidence="3">DUF243 domain-containing protein</fullName>
    </recommendedName>
</protein>
<evidence type="ECO:0000313" key="5">
    <source>
        <dbReference type="Proteomes" id="UP001353858"/>
    </source>
</evidence>
<dbReference type="SMART" id="SM00690">
    <property type="entry name" value="DM5"/>
    <property type="match status" value="1"/>
</dbReference>
<dbReference type="EMBL" id="JARPUR010000005">
    <property type="protein sequence ID" value="KAK4875629.1"/>
    <property type="molecule type" value="Genomic_DNA"/>
</dbReference>
<dbReference type="GO" id="GO:0040003">
    <property type="term" value="P:chitin-based cuticle development"/>
    <property type="evidence" value="ECO:0007669"/>
    <property type="project" value="TreeGrafter"/>
</dbReference>
<comment type="caution">
    <text evidence="4">The sequence shown here is derived from an EMBL/GenBank/DDBJ whole genome shotgun (WGS) entry which is preliminary data.</text>
</comment>